<name>A0A1W1EIW7_9ZZZZ</name>
<organism evidence="1">
    <name type="scientific">hydrothermal vent metagenome</name>
    <dbReference type="NCBI Taxonomy" id="652676"/>
    <lineage>
        <taxon>unclassified sequences</taxon>
        <taxon>metagenomes</taxon>
        <taxon>ecological metagenomes</taxon>
    </lineage>
</organism>
<gene>
    <name evidence="1" type="ORF">MNB_SV-15-1001</name>
</gene>
<protein>
    <submittedName>
        <fullName evidence="1">Uncharacterized protein</fullName>
    </submittedName>
</protein>
<sequence>MQEDTGRYWDAIWNSQYIEFKKGNSIWIDLVRYGEIILKLNEDASKDTITLFFIPNKTKDKIEEIICVTTNKLIEYIKLDREKAEQLILLNENVPRSLNAQANLTKTDIKQISTFIV</sequence>
<dbReference type="AlphaFoldDB" id="A0A1W1EIW7"/>
<reference evidence="1" key="1">
    <citation type="submission" date="2016-10" db="EMBL/GenBank/DDBJ databases">
        <authorList>
            <person name="de Groot N.N."/>
        </authorList>
    </citation>
    <scope>NUCLEOTIDE SEQUENCE</scope>
</reference>
<accession>A0A1W1EIW7</accession>
<proteinExistence type="predicted"/>
<dbReference type="EMBL" id="FRYL01000019">
    <property type="protein sequence ID" value="SHO80742.1"/>
    <property type="molecule type" value="Genomic_DNA"/>
</dbReference>
<evidence type="ECO:0000313" key="1">
    <source>
        <dbReference type="EMBL" id="SHO80742.1"/>
    </source>
</evidence>